<evidence type="ECO:0000256" key="1">
    <source>
        <dbReference type="ARBA" id="ARBA00023125"/>
    </source>
</evidence>
<evidence type="ECO:0000256" key="3">
    <source>
        <dbReference type="SAM" id="Coils"/>
    </source>
</evidence>
<gene>
    <name evidence="7" type="ORF">ACFO6Q_09260</name>
</gene>
<dbReference type="CDD" id="cd00383">
    <property type="entry name" value="trans_reg_C"/>
    <property type="match status" value="1"/>
</dbReference>
<dbReference type="SUPFAM" id="SSF48452">
    <property type="entry name" value="TPR-like"/>
    <property type="match status" value="3"/>
</dbReference>
<evidence type="ECO:0000256" key="5">
    <source>
        <dbReference type="SAM" id="Phobius"/>
    </source>
</evidence>
<feature type="domain" description="OmpR/PhoB-type" evidence="6">
    <location>
        <begin position="3"/>
        <end position="101"/>
    </location>
</feature>
<feature type="transmembrane region" description="Helical" evidence="5">
    <location>
        <begin position="155"/>
        <end position="175"/>
    </location>
</feature>
<evidence type="ECO:0000256" key="4">
    <source>
        <dbReference type="SAM" id="MobiDB-lite"/>
    </source>
</evidence>
<dbReference type="SMART" id="SM00862">
    <property type="entry name" value="Trans_reg_C"/>
    <property type="match status" value="1"/>
</dbReference>
<evidence type="ECO:0000313" key="7">
    <source>
        <dbReference type="EMBL" id="MFC4820513.1"/>
    </source>
</evidence>
<dbReference type="InterPro" id="IPR019734">
    <property type="entry name" value="TPR_rpt"/>
</dbReference>
<keyword evidence="5" id="KW-1133">Transmembrane helix</keyword>
<evidence type="ECO:0000259" key="6">
    <source>
        <dbReference type="PROSITE" id="PS51755"/>
    </source>
</evidence>
<proteinExistence type="predicted"/>
<evidence type="ECO:0000313" key="8">
    <source>
        <dbReference type="Proteomes" id="UP001595886"/>
    </source>
</evidence>
<feature type="compositionally biased region" description="Basic and acidic residues" evidence="4">
    <location>
        <begin position="810"/>
        <end position="819"/>
    </location>
</feature>
<keyword evidence="5" id="KW-0812">Transmembrane</keyword>
<dbReference type="PROSITE" id="PS51755">
    <property type="entry name" value="OMPR_PHOB"/>
    <property type="match status" value="1"/>
</dbReference>
<feature type="DNA-binding region" description="OmpR/PhoB-type" evidence="2">
    <location>
        <begin position="3"/>
        <end position="101"/>
    </location>
</feature>
<dbReference type="Pfam" id="PF00486">
    <property type="entry name" value="Trans_reg_C"/>
    <property type="match status" value="1"/>
</dbReference>
<reference evidence="8" key="1">
    <citation type="journal article" date="2019" name="Int. J. Syst. Evol. Microbiol.">
        <title>The Global Catalogue of Microorganisms (GCM) 10K type strain sequencing project: providing services to taxonomists for standard genome sequencing and annotation.</title>
        <authorList>
            <consortium name="The Broad Institute Genomics Platform"/>
            <consortium name="The Broad Institute Genome Sequencing Center for Infectious Disease"/>
            <person name="Wu L."/>
            <person name="Ma J."/>
        </authorList>
    </citation>
    <scope>NUCLEOTIDE SEQUENCE [LARGE SCALE GENOMIC DNA]</scope>
    <source>
        <strain evidence="8">CCUG 30340</strain>
    </source>
</reference>
<dbReference type="Gene3D" id="1.25.40.10">
    <property type="entry name" value="Tetratricopeptide repeat domain"/>
    <property type="match status" value="3"/>
</dbReference>
<dbReference type="InterPro" id="IPR011990">
    <property type="entry name" value="TPR-like_helical_dom_sf"/>
</dbReference>
<sequence length="833" mass="89095">MTRPIYRFGDYRIDPSARELQHAGELVVLSPKVFDSLAYLIEHRDRAVGRDELIAAVWGKADVSDTLLGQTVLKARRAVGDTGNEQNAIRTVPRFGYRWVAPIQVEAAAEETPAATAETERMAAETAAPAATPSPSAPAVAPPVRQAGANFRPRIAAFAAFAAALVVLSAAGFWWHARRDATVPATPATTAQTQPTPDAAAVLPVDVDAGGEWTWLRLGLMDLVATRLRNAGQTVVPADNVVALARENGGNGAAHRVREATGARLIVLPSASRSGSEWIVHLLLRADGGDREVEARSTDVIEAGRAAADRLLAVLGKSPAKLAPDAPDASLAERLSRAEAALLTDDLDGARRLLETAPPGAQKAPELRLRLAQIDFRAGQFDHARGLLDALLEEVSEETDPVLRARILNGSGAVAVRQDKNADAERDFGEAIALLENRNQPAALGQAYTGRGIAYAQQARLDLAAADFSRARIALELAGDTLALARVEANEGIVDGKRGRYADALSSHELAAQRFERFGALNELILTLANAAEAQLALLRPADALATSDRGWALLGRLENPNTRHSFQITRVETLAENGRLLEARALLRELLGAIPHDGDPAMLGRVQAVQARTDLLDGQPAAAAALASAALERLSAPDYLRDRAGAWLTLVRALRAQGRDEEAAVEVGRLAAWTATLSRASQPLAAALVAALAEAEQRWAERRLDEARDAYEKTLRLAEQQAVPGDIAEVVISYGSSLITDGEVQRAAAVVGQVARWADRDFGCALLQVRLYRALGHEDAWRAALKQARALAGERSIPANLTAPPEHPVATRETRRISQENQVADAARTLRE</sequence>
<protein>
    <submittedName>
        <fullName evidence="7">Winged helix-turn-helix domain-containing protein</fullName>
    </submittedName>
</protein>
<keyword evidence="3" id="KW-0175">Coiled coil</keyword>
<dbReference type="EMBL" id="JBHSHD010000007">
    <property type="protein sequence ID" value="MFC4820513.1"/>
    <property type="molecule type" value="Genomic_DNA"/>
</dbReference>
<dbReference type="RefSeq" id="WP_380020370.1">
    <property type="nucleotide sequence ID" value="NZ_JBHSHD010000007.1"/>
</dbReference>
<accession>A0ABV9QUQ7</accession>
<organism evidence="7 8">
    <name type="scientific">Dokdonella ginsengisoli</name>
    <dbReference type="NCBI Taxonomy" id="363846"/>
    <lineage>
        <taxon>Bacteria</taxon>
        <taxon>Pseudomonadati</taxon>
        <taxon>Pseudomonadota</taxon>
        <taxon>Gammaproteobacteria</taxon>
        <taxon>Lysobacterales</taxon>
        <taxon>Rhodanobacteraceae</taxon>
        <taxon>Dokdonella</taxon>
    </lineage>
</organism>
<dbReference type="InterPro" id="IPR016032">
    <property type="entry name" value="Sig_transdc_resp-reg_C-effctor"/>
</dbReference>
<dbReference type="Gene3D" id="1.10.10.10">
    <property type="entry name" value="Winged helix-like DNA-binding domain superfamily/Winged helix DNA-binding domain"/>
    <property type="match status" value="1"/>
</dbReference>
<keyword evidence="1 2" id="KW-0238">DNA-binding</keyword>
<dbReference type="SUPFAM" id="SSF46894">
    <property type="entry name" value="C-terminal effector domain of the bipartite response regulators"/>
    <property type="match status" value="1"/>
</dbReference>
<feature type="coiled-coil region" evidence="3">
    <location>
        <begin position="691"/>
        <end position="722"/>
    </location>
</feature>
<evidence type="ECO:0000256" key="2">
    <source>
        <dbReference type="PROSITE-ProRule" id="PRU01091"/>
    </source>
</evidence>
<comment type="caution">
    <text evidence="7">The sequence shown here is derived from an EMBL/GenBank/DDBJ whole genome shotgun (WGS) entry which is preliminary data.</text>
</comment>
<dbReference type="InterPro" id="IPR036388">
    <property type="entry name" value="WH-like_DNA-bd_sf"/>
</dbReference>
<dbReference type="Proteomes" id="UP001595886">
    <property type="component" value="Unassembled WGS sequence"/>
</dbReference>
<keyword evidence="5" id="KW-0472">Membrane</keyword>
<dbReference type="InterPro" id="IPR001867">
    <property type="entry name" value="OmpR/PhoB-type_DNA-bd"/>
</dbReference>
<name>A0ABV9QUQ7_9GAMM</name>
<keyword evidence="8" id="KW-1185">Reference proteome</keyword>
<dbReference type="SMART" id="SM00028">
    <property type="entry name" value="TPR"/>
    <property type="match status" value="4"/>
</dbReference>
<feature type="region of interest" description="Disordered" evidence="4">
    <location>
        <begin position="797"/>
        <end position="833"/>
    </location>
</feature>